<evidence type="ECO:0000313" key="1">
    <source>
        <dbReference type="EMBL" id="ESU25674.1"/>
    </source>
</evidence>
<dbReference type="Proteomes" id="UP000018234">
    <property type="component" value="Unassembled WGS sequence"/>
</dbReference>
<organism evidence="1 2">
    <name type="scientific">Flavobacterium saliperosum S13</name>
    <dbReference type="NCBI Taxonomy" id="1341155"/>
    <lineage>
        <taxon>Bacteria</taxon>
        <taxon>Pseudomonadati</taxon>
        <taxon>Bacteroidota</taxon>
        <taxon>Flavobacteriia</taxon>
        <taxon>Flavobacteriales</taxon>
        <taxon>Flavobacteriaceae</taxon>
        <taxon>Flavobacterium</taxon>
    </lineage>
</organism>
<name>A0ABP2ZWG4_9FLAO</name>
<comment type="caution">
    <text evidence="1">The sequence shown here is derived from an EMBL/GenBank/DDBJ whole genome shotgun (WGS) entry which is preliminary data.</text>
</comment>
<keyword evidence="2" id="KW-1185">Reference proteome</keyword>
<protein>
    <submittedName>
        <fullName evidence="1">Uncharacterized protein</fullName>
    </submittedName>
</protein>
<evidence type="ECO:0000313" key="2">
    <source>
        <dbReference type="Proteomes" id="UP000018234"/>
    </source>
</evidence>
<gene>
    <name evidence="1" type="ORF">FSS13T_14640</name>
</gene>
<accession>A0ABP2ZWG4</accession>
<reference evidence="1 2" key="1">
    <citation type="submission" date="2013-08" db="EMBL/GenBank/DDBJ databases">
        <title>Flavobacterium saliperosum type strain genome sequencing.</title>
        <authorList>
            <person name="Lee K."/>
            <person name="Yi H."/>
            <person name="Park S."/>
            <person name="Chun J."/>
        </authorList>
    </citation>
    <scope>NUCLEOTIDE SEQUENCE [LARGE SCALE GENOMIC DNA]</scope>
    <source>
        <strain evidence="1 2">S13</strain>
    </source>
</reference>
<proteinExistence type="predicted"/>
<dbReference type="EMBL" id="AVFO01000027">
    <property type="protein sequence ID" value="ESU25674.1"/>
    <property type="molecule type" value="Genomic_DNA"/>
</dbReference>
<sequence length="39" mass="4819">MDFAVIFKLLSDNYLFDTYNRNVIQIKKRPSCLRQSFWF</sequence>